<feature type="region of interest" description="Disordered" evidence="9">
    <location>
        <begin position="906"/>
        <end position="937"/>
    </location>
</feature>
<comment type="similarity">
    <text evidence="2">Belongs to the oligopeptide OPT transporter family.</text>
</comment>
<feature type="transmembrane region" description="Helical" evidence="10">
    <location>
        <begin position="1134"/>
        <end position="1151"/>
    </location>
</feature>
<dbReference type="GO" id="GO:0015031">
    <property type="term" value="P:protein transport"/>
    <property type="evidence" value="ECO:0007669"/>
    <property type="project" value="UniProtKB-KW"/>
</dbReference>
<feature type="region of interest" description="Disordered" evidence="9">
    <location>
        <begin position="366"/>
        <end position="389"/>
    </location>
</feature>
<feature type="transmembrane region" description="Helical" evidence="10">
    <location>
        <begin position="1171"/>
        <end position="1193"/>
    </location>
</feature>
<dbReference type="InterPro" id="IPR004648">
    <property type="entry name" value="Oligpept_transpt"/>
</dbReference>
<feature type="transmembrane region" description="Helical" evidence="10">
    <location>
        <begin position="1591"/>
        <end position="1608"/>
    </location>
</feature>
<evidence type="ECO:0000256" key="9">
    <source>
        <dbReference type="SAM" id="MobiDB-lite"/>
    </source>
</evidence>
<proteinExistence type="inferred from homology"/>
<comment type="caution">
    <text evidence="13">The sequence shown here is derived from an EMBL/GenBank/DDBJ whole genome shotgun (WGS) entry which is preliminary data.</text>
</comment>
<dbReference type="GO" id="GO:0006508">
    <property type="term" value="P:proteolysis"/>
    <property type="evidence" value="ECO:0007669"/>
    <property type="project" value="InterPro"/>
</dbReference>
<feature type="transmembrane region" description="Helical" evidence="10">
    <location>
        <begin position="1214"/>
        <end position="1232"/>
    </location>
</feature>
<evidence type="ECO:0000256" key="5">
    <source>
        <dbReference type="ARBA" id="ARBA00022856"/>
    </source>
</evidence>
<evidence type="ECO:0000313" key="14">
    <source>
        <dbReference type="Proteomes" id="UP001278500"/>
    </source>
</evidence>
<evidence type="ECO:0000256" key="10">
    <source>
        <dbReference type="SAM" id="Phobius"/>
    </source>
</evidence>
<dbReference type="Pfam" id="PF03572">
    <property type="entry name" value="Peptidase_S41"/>
    <property type="match status" value="1"/>
</dbReference>
<keyword evidence="8 10" id="KW-0472">Membrane</keyword>
<feature type="transmembrane region" description="Helical" evidence="10">
    <location>
        <begin position="1359"/>
        <end position="1377"/>
    </location>
</feature>
<protein>
    <submittedName>
        <fullName evidence="13">OPT oligopeptide transporter protein-domain-containing protein</fullName>
    </submittedName>
</protein>
<dbReference type="GO" id="GO:0008236">
    <property type="term" value="F:serine-type peptidase activity"/>
    <property type="evidence" value="ECO:0007669"/>
    <property type="project" value="InterPro"/>
</dbReference>
<evidence type="ECO:0000313" key="13">
    <source>
        <dbReference type="EMBL" id="KAK3348475.1"/>
    </source>
</evidence>
<dbReference type="RefSeq" id="XP_062683557.1">
    <property type="nucleotide sequence ID" value="XM_062828792.1"/>
</dbReference>
<feature type="transmembrane region" description="Helical" evidence="10">
    <location>
        <begin position="52"/>
        <end position="72"/>
    </location>
</feature>
<dbReference type="Proteomes" id="UP001278500">
    <property type="component" value="Unassembled WGS sequence"/>
</dbReference>
<dbReference type="EMBL" id="JAUEPP010000003">
    <property type="protein sequence ID" value="KAK3348475.1"/>
    <property type="molecule type" value="Genomic_DNA"/>
</dbReference>
<dbReference type="GO" id="GO:0016020">
    <property type="term" value="C:membrane"/>
    <property type="evidence" value="ECO:0007669"/>
    <property type="project" value="UniProtKB-SubCell"/>
</dbReference>
<dbReference type="GO" id="GO:0035673">
    <property type="term" value="F:oligopeptide transmembrane transporter activity"/>
    <property type="evidence" value="ECO:0007669"/>
    <property type="project" value="InterPro"/>
</dbReference>
<keyword evidence="6" id="KW-0653">Protein transport</keyword>
<evidence type="ECO:0000256" key="4">
    <source>
        <dbReference type="ARBA" id="ARBA00022692"/>
    </source>
</evidence>
<dbReference type="InterPro" id="IPR056186">
    <property type="entry name" value="PDZ_CPAF-rel"/>
</dbReference>
<feature type="transmembrane region" description="Helical" evidence="10">
    <location>
        <begin position="1539"/>
        <end position="1557"/>
    </location>
</feature>
<feature type="transmembrane region" description="Helical" evidence="10">
    <location>
        <begin position="1615"/>
        <end position="1638"/>
    </location>
</feature>
<dbReference type="Pfam" id="PF03169">
    <property type="entry name" value="OPT"/>
    <property type="match status" value="1"/>
</dbReference>
<sequence length="1671" mass="187084">MLPVAVSVSIGTYHRCIQVFLTNRLGHRLHSCELSAPSGLIQLGTFSNRHTWLNIFMMFFPILLALASVLAAQPTTTPDTHDTSTACSQVAHSYELWTKNGGNGDLSNIPGQTAYDCLMSMPFDSERAVQFLDEYLKYLQFQSTLDTLKHPPSGYKTPSIDLLKGFDKIRKKAETSTYKSQYEFDNDIKHLIHRANEGHLEIHLCSHQVFRFHRSPPLVSISPDGLELPRIYTWGDVKLLRSGFPNAVSHLVEINSIDAAYFLQAHLALTFEYHDPDARYNHLFPSPANQFTGFFTGGGWQSYQGLWTGAARYLLKFHNGTTVEVNTTAIWPSTNGPMNYTDGETLFKAACLPDYVPSLMSFNSDPSLPPPRHVNGDGPPPSTEGVYPDPVVRNEQDSIRGYYLQNPENDTAVLQIPTFRHTGGINFSQTALDFLTRAARQDNKTKLILDLTGNTGGDVIPGFNIFKILFPDQAIRTATRFRATELVNLVGKVYSEVYRDVKDPGEVPIDPPFVASAAVGPDQKRRFGGEWEGLFGPVEVQGGGNVSRLLGHFDLEVVSTATEPIYGYGPFAEMSKAGRPFAAEDIVVITNGQCASTCALLVSLLRRQGGVRTLVFGGRPRHAPMQAVGGVKGGQYWSLGTIYRHVSRAIELAVNSTVSGRRPVLTGEELERLNELAPANPDTDLEVANLAGGKGEGKERRGFPLRMGWRGEGGVNFRDLYYLDGDEEDSEEGNGKDKRKGTSTGTVPAQLIYEPAECRRFFTMEMMFRPAKMWEVAREVMFGDSGERGCVGGSETRTQGEKGPRRGLLHLRSWVSAIRRGLHEVVLVCELYISQVVVLNVVVWQNPPTRESWGSSIGLVCHFRSMDRDVGSSSLLAEDLEEEEDDLIIAPTELGSESDAFIKDHPWSSSSTSRQGTDHDQDETETGHRPTDNDDVIDPRLKNYPIPLVAKTVDLHNDETEPLLTIRFWILSTMWVIIGCSVSSVYYFKPYSVRLSGYVVQLLSWGMGALMACHLPSKEYTLTLPVVGKQLSFNLNPGPWNTKEHALVIVSYWGSTYTAYGLGPLSAMELYYNKRMSGWWAILFLMTTQLMGYGFAGLYRDVLVRPPGMYYPGVLPNVALFNAMHRHPSVTKKSLWFFCVVAAAAFVYQWLPGFVMPLLASLPVVCWMGWGMYWKAFVLGSGTYGFGLLDFSLDWNYASFLSPLYTPLWATMNRFVGAAVVIWVLYPLAYFFDVNGAQQFAPMSSGTWDSEGNRYNVSRILTPTYELNRTALEEYSPPYWSFSYAMHFFWGFAASTAVLTYAVVFHGRQSWETLRSSLQTISNPFAKKDRKQKKNVQHRAEFDDPYLKLTAHLPRVPHWWYLALLLSCFVIAVAQLSGGDMQLPWWGLLLITTISALFTFPSGILFGFTNVQIGMDYLSELLAGFLFPGKPIAVLTCTVYGRQILEQCLNLVSDIKFGFYMKIPERELFVAQVYGTLLGPFVNWACMRLIIDTQGRKLTGEVVSGTWNALKTKNFFSLSVIWGVLGPQVFFGNESPYRWVYWGFIVGPLAVMLLWVVHRARPKWKVESMVNPVVMLNGATLFPIYPTTNLTTSVLVAVVFMGYVYRYHPVWFRKYNYLLGAGLDCGAQLVQMAMILVVDLPNVTMPHWWGNDAVAVDKCYPPLDLPGNVFN</sequence>
<evidence type="ECO:0000256" key="2">
    <source>
        <dbReference type="ARBA" id="ARBA00008807"/>
    </source>
</evidence>
<feature type="domain" description="CPAF-like PDZ" evidence="12">
    <location>
        <begin position="212"/>
        <end position="333"/>
    </location>
</feature>
<reference evidence="13" key="1">
    <citation type="journal article" date="2023" name="Mol. Phylogenet. Evol.">
        <title>Genome-scale phylogeny and comparative genomics of the fungal order Sordariales.</title>
        <authorList>
            <person name="Hensen N."/>
            <person name="Bonometti L."/>
            <person name="Westerberg I."/>
            <person name="Brannstrom I.O."/>
            <person name="Guillou S."/>
            <person name="Cros-Aarteil S."/>
            <person name="Calhoun S."/>
            <person name="Haridas S."/>
            <person name="Kuo A."/>
            <person name="Mondo S."/>
            <person name="Pangilinan J."/>
            <person name="Riley R."/>
            <person name="LaButti K."/>
            <person name="Andreopoulos B."/>
            <person name="Lipzen A."/>
            <person name="Chen C."/>
            <person name="Yan M."/>
            <person name="Daum C."/>
            <person name="Ng V."/>
            <person name="Clum A."/>
            <person name="Steindorff A."/>
            <person name="Ohm R.A."/>
            <person name="Martin F."/>
            <person name="Silar P."/>
            <person name="Natvig D.O."/>
            <person name="Lalanne C."/>
            <person name="Gautier V."/>
            <person name="Ament-Velasquez S.L."/>
            <person name="Kruys A."/>
            <person name="Hutchinson M.I."/>
            <person name="Powell A.J."/>
            <person name="Barry K."/>
            <person name="Miller A.N."/>
            <person name="Grigoriev I.V."/>
            <person name="Debuchy R."/>
            <person name="Gladieux P."/>
            <person name="Hiltunen Thoren M."/>
            <person name="Johannesson H."/>
        </authorList>
    </citation>
    <scope>NUCLEOTIDE SEQUENCE</scope>
    <source>
        <strain evidence="13">CBS 560.94</strain>
    </source>
</reference>
<gene>
    <name evidence="13" type="ORF">B0H65DRAFT_523442</name>
</gene>
<evidence type="ECO:0000259" key="12">
    <source>
        <dbReference type="Pfam" id="PF23658"/>
    </source>
</evidence>
<dbReference type="InterPro" id="IPR004813">
    <property type="entry name" value="OPT"/>
</dbReference>
<organism evidence="13 14">
    <name type="scientific">Neurospora tetraspora</name>
    <dbReference type="NCBI Taxonomy" id="94610"/>
    <lineage>
        <taxon>Eukaryota</taxon>
        <taxon>Fungi</taxon>
        <taxon>Dikarya</taxon>
        <taxon>Ascomycota</taxon>
        <taxon>Pezizomycotina</taxon>
        <taxon>Sordariomycetes</taxon>
        <taxon>Sordariomycetidae</taxon>
        <taxon>Sordariales</taxon>
        <taxon>Sordariaceae</taxon>
        <taxon>Neurospora</taxon>
    </lineage>
</organism>
<feature type="compositionally biased region" description="Basic and acidic residues" evidence="9">
    <location>
        <begin position="925"/>
        <end position="937"/>
    </location>
</feature>
<evidence type="ECO:0000256" key="7">
    <source>
        <dbReference type="ARBA" id="ARBA00022989"/>
    </source>
</evidence>
<feature type="transmembrane region" description="Helical" evidence="10">
    <location>
        <begin position="995"/>
        <end position="1017"/>
    </location>
</feature>
<dbReference type="GeneID" id="87865946"/>
<feature type="transmembrane region" description="Helical" evidence="10">
    <location>
        <begin position="1078"/>
        <end position="1099"/>
    </location>
</feature>
<keyword evidence="4 10" id="KW-0812">Transmembrane</keyword>
<reference evidence="13" key="2">
    <citation type="submission" date="2023-06" db="EMBL/GenBank/DDBJ databases">
        <authorList>
            <consortium name="Lawrence Berkeley National Laboratory"/>
            <person name="Haridas S."/>
            <person name="Hensen N."/>
            <person name="Bonometti L."/>
            <person name="Westerberg I."/>
            <person name="Brannstrom I.O."/>
            <person name="Guillou S."/>
            <person name="Cros-Aarteil S."/>
            <person name="Calhoun S."/>
            <person name="Kuo A."/>
            <person name="Mondo S."/>
            <person name="Pangilinan J."/>
            <person name="Riley R."/>
            <person name="Labutti K."/>
            <person name="Andreopoulos B."/>
            <person name="Lipzen A."/>
            <person name="Chen C."/>
            <person name="Yanf M."/>
            <person name="Daum C."/>
            <person name="Ng V."/>
            <person name="Clum A."/>
            <person name="Steindorff A."/>
            <person name="Ohm R."/>
            <person name="Martin F."/>
            <person name="Silar P."/>
            <person name="Natvig D."/>
            <person name="Lalanne C."/>
            <person name="Gautier V."/>
            <person name="Ament-Velasquez S.L."/>
            <person name="Kruys A."/>
            <person name="Hutchinson M.I."/>
            <person name="Powell A.J."/>
            <person name="Barry K."/>
            <person name="Miller A.N."/>
            <person name="Grigoriev I.V."/>
            <person name="Debuchy R."/>
            <person name="Gladieux P."/>
            <person name="Thoren M.H."/>
            <person name="Johannesson H."/>
        </authorList>
    </citation>
    <scope>NUCLEOTIDE SEQUENCE</scope>
    <source>
        <strain evidence="13">CBS 560.94</strain>
    </source>
</reference>
<evidence type="ECO:0000256" key="6">
    <source>
        <dbReference type="ARBA" id="ARBA00022927"/>
    </source>
</evidence>
<evidence type="ECO:0000256" key="8">
    <source>
        <dbReference type="ARBA" id="ARBA00023136"/>
    </source>
</evidence>
<feature type="compositionally biased region" description="Pro residues" evidence="9">
    <location>
        <begin position="367"/>
        <end position="382"/>
    </location>
</feature>
<evidence type="ECO:0000256" key="3">
    <source>
        <dbReference type="ARBA" id="ARBA00022448"/>
    </source>
</evidence>
<keyword evidence="3" id="KW-0813">Transport</keyword>
<comment type="subcellular location">
    <subcellularLocation>
        <location evidence="1">Membrane</location>
        <topology evidence="1">Multi-pass membrane protein</topology>
    </subcellularLocation>
</comment>
<keyword evidence="7 10" id="KW-1133">Transmembrane helix</keyword>
<feature type="transmembrane region" description="Helical" evidence="10">
    <location>
        <begin position="1515"/>
        <end position="1533"/>
    </location>
</feature>
<feature type="transmembrane region" description="Helical" evidence="10">
    <location>
        <begin position="1383"/>
        <end position="1408"/>
    </location>
</feature>
<evidence type="ECO:0000259" key="11">
    <source>
        <dbReference type="Pfam" id="PF03572"/>
    </source>
</evidence>
<evidence type="ECO:0000256" key="1">
    <source>
        <dbReference type="ARBA" id="ARBA00004141"/>
    </source>
</evidence>
<accession>A0AAE0JJP3</accession>
<dbReference type="PANTHER" id="PTHR22601">
    <property type="entry name" value="ISP4 LIKE PROTEIN"/>
    <property type="match status" value="1"/>
</dbReference>
<name>A0AAE0JJP3_9PEZI</name>
<feature type="transmembrane region" description="Helical" evidence="10">
    <location>
        <begin position="1284"/>
        <end position="1305"/>
    </location>
</feature>
<feature type="domain" description="Tail specific protease" evidence="11">
    <location>
        <begin position="411"/>
        <end position="609"/>
    </location>
</feature>
<keyword evidence="14" id="KW-1185">Reference proteome</keyword>
<dbReference type="InterPro" id="IPR005151">
    <property type="entry name" value="Tail-specific_protease"/>
</dbReference>
<feature type="transmembrane region" description="Helical" evidence="10">
    <location>
        <begin position="968"/>
        <end position="988"/>
    </location>
</feature>
<dbReference type="InterPro" id="IPR029045">
    <property type="entry name" value="ClpP/crotonase-like_dom_sf"/>
</dbReference>
<keyword evidence="5" id="KW-0571">Peptide transport</keyword>
<dbReference type="NCBIfam" id="TIGR00728">
    <property type="entry name" value="OPT_sfam"/>
    <property type="match status" value="1"/>
</dbReference>
<dbReference type="Pfam" id="PF23658">
    <property type="entry name" value="PDZ_CPAF_rel"/>
    <property type="match status" value="1"/>
</dbReference>
<dbReference type="Gene3D" id="3.90.226.10">
    <property type="entry name" value="2-enoyl-CoA Hydratase, Chain A, domain 1"/>
    <property type="match status" value="1"/>
</dbReference>
<dbReference type="SUPFAM" id="SSF52096">
    <property type="entry name" value="ClpP/crotonase"/>
    <property type="match status" value="1"/>
</dbReference>